<comment type="cofactor">
    <cofactor evidence="10">
        <name>Zn(2+)</name>
        <dbReference type="ChEBI" id="CHEBI:29105"/>
    </cofactor>
    <text evidence="10">Binds 1 zinc ion per subunit.</text>
</comment>
<dbReference type="GO" id="GO:0003924">
    <property type="term" value="F:GTPase activity"/>
    <property type="evidence" value="ECO:0007669"/>
    <property type="project" value="UniProtKB-UniRule"/>
</dbReference>
<feature type="binding site" evidence="10">
    <location>
        <begin position="169"/>
        <end position="177"/>
    </location>
    <ligand>
        <name>GTP</name>
        <dbReference type="ChEBI" id="CHEBI:37565"/>
    </ligand>
</feature>
<dbReference type="EMBL" id="BMFV01000001">
    <property type="protein sequence ID" value="GGH74785.1"/>
    <property type="molecule type" value="Genomic_DNA"/>
</dbReference>
<feature type="binding site" evidence="10">
    <location>
        <position position="255"/>
    </location>
    <ligand>
        <name>Zn(2+)</name>
        <dbReference type="ChEBI" id="CHEBI:29105"/>
    </ligand>
</feature>
<dbReference type="Pfam" id="PF16745">
    <property type="entry name" value="RsgA_N"/>
    <property type="match status" value="1"/>
</dbReference>
<dbReference type="GO" id="GO:0019843">
    <property type="term" value="F:rRNA binding"/>
    <property type="evidence" value="ECO:0007669"/>
    <property type="project" value="UniProtKB-KW"/>
</dbReference>
<gene>
    <name evidence="10 13" type="primary">rsgA</name>
    <name evidence="13" type="ORF">GCM10007096_03340</name>
</gene>
<evidence type="ECO:0000256" key="9">
    <source>
        <dbReference type="ARBA" id="ARBA00023134"/>
    </source>
</evidence>
<dbReference type="NCBIfam" id="TIGR00157">
    <property type="entry name" value="ribosome small subunit-dependent GTPase A"/>
    <property type="match status" value="1"/>
</dbReference>
<dbReference type="CDD" id="cd01854">
    <property type="entry name" value="YjeQ_EngC"/>
    <property type="match status" value="1"/>
</dbReference>
<dbReference type="RefSeq" id="WP_188495374.1">
    <property type="nucleotide sequence ID" value="NZ_BMFV01000001.1"/>
</dbReference>
<dbReference type="Gene3D" id="1.10.40.50">
    <property type="entry name" value="Probable gtpase engc, domain 3"/>
    <property type="match status" value="1"/>
</dbReference>
<evidence type="ECO:0000259" key="11">
    <source>
        <dbReference type="PROSITE" id="PS50936"/>
    </source>
</evidence>
<dbReference type="InterPro" id="IPR012340">
    <property type="entry name" value="NA-bd_OB-fold"/>
</dbReference>
<evidence type="ECO:0000259" key="12">
    <source>
        <dbReference type="PROSITE" id="PS51721"/>
    </source>
</evidence>
<evidence type="ECO:0000256" key="3">
    <source>
        <dbReference type="ARBA" id="ARBA00022723"/>
    </source>
</evidence>
<evidence type="ECO:0000256" key="4">
    <source>
        <dbReference type="ARBA" id="ARBA00022730"/>
    </source>
</evidence>
<protein>
    <recommendedName>
        <fullName evidence="10">Small ribosomal subunit biogenesis GTPase RsgA</fullName>
        <ecNumber evidence="10">3.6.1.-</ecNumber>
    </recommendedName>
</protein>
<evidence type="ECO:0000256" key="2">
    <source>
        <dbReference type="ARBA" id="ARBA00022517"/>
    </source>
</evidence>
<keyword evidence="1 10" id="KW-0963">Cytoplasm</keyword>
<feature type="domain" description="CP-type G" evidence="12">
    <location>
        <begin position="63"/>
        <end position="226"/>
    </location>
</feature>
<dbReference type="SUPFAM" id="SSF50249">
    <property type="entry name" value="Nucleic acid-binding proteins"/>
    <property type="match status" value="1"/>
</dbReference>
<keyword evidence="2 10" id="KW-0690">Ribosome biogenesis</keyword>
<feature type="binding site" evidence="10">
    <location>
        <position position="257"/>
    </location>
    <ligand>
        <name>Zn(2+)</name>
        <dbReference type="ChEBI" id="CHEBI:29105"/>
    </ligand>
</feature>
<dbReference type="GO" id="GO:0046872">
    <property type="term" value="F:metal ion binding"/>
    <property type="evidence" value="ECO:0007669"/>
    <property type="project" value="UniProtKB-KW"/>
</dbReference>
<dbReference type="CDD" id="cd04466">
    <property type="entry name" value="S1_YloQ_GTPase"/>
    <property type="match status" value="1"/>
</dbReference>
<comment type="function">
    <text evidence="10">One of several proteins that assist in the late maturation steps of the functional core of the 30S ribosomal subunit. Helps release RbfA from mature subunits. May play a role in the assembly of ribosomal proteins into the subunit. Circularly permuted GTPase that catalyzes slow GTP hydrolysis, GTPase activity is stimulated by the 30S ribosomal subunit.</text>
</comment>
<dbReference type="Pfam" id="PF03193">
    <property type="entry name" value="RsgA_GTPase"/>
    <property type="match status" value="1"/>
</dbReference>
<sequence>MAIGKIIKSLSGFYYIEDHGEIYQCRGRGNFRKRKLTPLVGDIVEYESTSPTDGMVLEIHERENELVRPPISNVTQALLVFSAKEPEFDSGLVDRFLVHIEAHHIKPVLCITKMDLVKGNKEALEGIHFFSERYGAIGYSVFLLSKDDSADDLADLKHCLENETTVLAGQSGVGKSSLLNKIDPHLDIDTAKISEALNRGKHTTRHVELLKFAGGYVADTPGFSSLDFTTIETQTLGDCFPEIQRASEMCKFRGCTHISEPGCAVKEAVASGHIASYRYEHYEQFFTEISNRKKRY</sequence>
<dbReference type="PROSITE" id="PS50936">
    <property type="entry name" value="ENGC_GTPASE"/>
    <property type="match status" value="1"/>
</dbReference>
<evidence type="ECO:0000256" key="10">
    <source>
        <dbReference type="HAMAP-Rule" id="MF_01820"/>
    </source>
</evidence>
<keyword evidence="4 10" id="KW-0699">rRNA-binding</keyword>
<dbReference type="GO" id="GO:0005525">
    <property type="term" value="F:GTP binding"/>
    <property type="evidence" value="ECO:0007669"/>
    <property type="project" value="UniProtKB-UniRule"/>
</dbReference>
<dbReference type="Gene3D" id="3.40.50.300">
    <property type="entry name" value="P-loop containing nucleotide triphosphate hydrolases"/>
    <property type="match status" value="1"/>
</dbReference>
<keyword evidence="9 10" id="KW-0342">GTP-binding</keyword>
<organism evidence="13 14">
    <name type="scientific">Pullulanibacillus pueri</name>
    <dbReference type="NCBI Taxonomy" id="1437324"/>
    <lineage>
        <taxon>Bacteria</taxon>
        <taxon>Bacillati</taxon>
        <taxon>Bacillota</taxon>
        <taxon>Bacilli</taxon>
        <taxon>Bacillales</taxon>
        <taxon>Sporolactobacillaceae</taxon>
        <taxon>Pullulanibacillus</taxon>
    </lineage>
</organism>
<keyword evidence="3 10" id="KW-0479">Metal-binding</keyword>
<dbReference type="Gene3D" id="2.40.50.140">
    <property type="entry name" value="Nucleic acid-binding proteins"/>
    <property type="match status" value="1"/>
</dbReference>
<keyword evidence="7 10" id="KW-0862">Zinc</keyword>
<comment type="subcellular location">
    <subcellularLocation>
        <location evidence="10">Cytoplasm</location>
    </subcellularLocation>
</comment>
<keyword evidence="8 10" id="KW-0694">RNA-binding</keyword>
<dbReference type="PROSITE" id="PS51721">
    <property type="entry name" value="G_CP"/>
    <property type="match status" value="1"/>
</dbReference>
<accession>A0A8J3EKJ1</accession>
<proteinExistence type="inferred from homology"/>
<comment type="caution">
    <text evidence="13">The sequence shown here is derived from an EMBL/GenBank/DDBJ whole genome shotgun (WGS) entry which is preliminary data.</text>
</comment>
<comment type="subunit">
    <text evidence="10">Monomer. Associates with 30S ribosomal subunit, binds 16S rRNA.</text>
</comment>
<dbReference type="InterPro" id="IPR027417">
    <property type="entry name" value="P-loop_NTPase"/>
</dbReference>
<keyword evidence="6 10" id="KW-0378">Hydrolase</keyword>
<dbReference type="AlphaFoldDB" id="A0A8J3EKJ1"/>
<dbReference type="InterPro" id="IPR010914">
    <property type="entry name" value="RsgA_GTPase_dom"/>
</dbReference>
<dbReference type="PANTHER" id="PTHR32120:SF11">
    <property type="entry name" value="SMALL RIBOSOMAL SUBUNIT BIOGENESIS GTPASE RSGA 1, MITOCHONDRIAL-RELATED"/>
    <property type="match status" value="1"/>
</dbReference>
<feature type="binding site" evidence="10">
    <location>
        <position position="250"/>
    </location>
    <ligand>
        <name>Zn(2+)</name>
        <dbReference type="ChEBI" id="CHEBI:29105"/>
    </ligand>
</feature>
<evidence type="ECO:0000313" key="14">
    <source>
        <dbReference type="Proteomes" id="UP000656813"/>
    </source>
</evidence>
<keyword evidence="14" id="KW-1185">Reference proteome</keyword>
<dbReference type="PANTHER" id="PTHR32120">
    <property type="entry name" value="SMALL RIBOSOMAL SUBUNIT BIOGENESIS GTPASE RSGA"/>
    <property type="match status" value="1"/>
</dbReference>
<evidence type="ECO:0000256" key="8">
    <source>
        <dbReference type="ARBA" id="ARBA00022884"/>
    </source>
</evidence>
<dbReference type="InterPro" id="IPR030378">
    <property type="entry name" value="G_CP_dom"/>
</dbReference>
<reference evidence="13" key="1">
    <citation type="journal article" date="2014" name="Int. J. Syst. Evol. Microbiol.">
        <title>Complete genome sequence of Corynebacterium casei LMG S-19264T (=DSM 44701T), isolated from a smear-ripened cheese.</title>
        <authorList>
            <consortium name="US DOE Joint Genome Institute (JGI-PGF)"/>
            <person name="Walter F."/>
            <person name="Albersmeier A."/>
            <person name="Kalinowski J."/>
            <person name="Ruckert C."/>
        </authorList>
    </citation>
    <scope>NUCLEOTIDE SEQUENCE</scope>
    <source>
        <strain evidence="13">CGMCC 1.12777</strain>
    </source>
</reference>
<dbReference type="SUPFAM" id="SSF52540">
    <property type="entry name" value="P-loop containing nucleoside triphosphate hydrolases"/>
    <property type="match status" value="1"/>
</dbReference>
<feature type="binding site" evidence="10">
    <location>
        <begin position="112"/>
        <end position="115"/>
    </location>
    <ligand>
        <name>GTP</name>
        <dbReference type="ChEBI" id="CHEBI:37565"/>
    </ligand>
</feature>
<dbReference type="Proteomes" id="UP000656813">
    <property type="component" value="Unassembled WGS sequence"/>
</dbReference>
<evidence type="ECO:0000313" key="13">
    <source>
        <dbReference type="EMBL" id="GGH74785.1"/>
    </source>
</evidence>
<keyword evidence="5 10" id="KW-0547">Nucleotide-binding</keyword>
<comment type="similarity">
    <text evidence="10">Belongs to the TRAFAC class YlqF/YawG GTPase family. RsgA subfamily.</text>
</comment>
<dbReference type="HAMAP" id="MF_01820">
    <property type="entry name" value="GTPase_RsgA"/>
    <property type="match status" value="1"/>
</dbReference>
<evidence type="ECO:0000256" key="6">
    <source>
        <dbReference type="ARBA" id="ARBA00022801"/>
    </source>
</evidence>
<dbReference type="EC" id="3.6.1.-" evidence="10"/>
<reference evidence="13" key="2">
    <citation type="submission" date="2020-09" db="EMBL/GenBank/DDBJ databases">
        <authorList>
            <person name="Sun Q."/>
            <person name="Zhou Y."/>
        </authorList>
    </citation>
    <scope>NUCLEOTIDE SEQUENCE</scope>
    <source>
        <strain evidence="13">CGMCC 1.12777</strain>
    </source>
</reference>
<evidence type="ECO:0000256" key="1">
    <source>
        <dbReference type="ARBA" id="ARBA00022490"/>
    </source>
</evidence>
<evidence type="ECO:0000256" key="7">
    <source>
        <dbReference type="ARBA" id="ARBA00022833"/>
    </source>
</evidence>
<dbReference type="InterPro" id="IPR031944">
    <property type="entry name" value="RsgA_N"/>
</dbReference>
<dbReference type="GO" id="GO:0005737">
    <property type="term" value="C:cytoplasm"/>
    <property type="evidence" value="ECO:0007669"/>
    <property type="project" value="UniProtKB-SubCell"/>
</dbReference>
<dbReference type="InterPro" id="IPR004881">
    <property type="entry name" value="Ribosome_biogen_GTPase_RsgA"/>
</dbReference>
<feature type="binding site" evidence="10">
    <location>
        <position position="263"/>
    </location>
    <ligand>
        <name>Zn(2+)</name>
        <dbReference type="ChEBI" id="CHEBI:29105"/>
    </ligand>
</feature>
<feature type="domain" description="EngC GTPase" evidence="11">
    <location>
        <begin position="72"/>
        <end position="224"/>
    </location>
</feature>
<name>A0A8J3EKJ1_9BACL</name>
<evidence type="ECO:0000256" key="5">
    <source>
        <dbReference type="ARBA" id="ARBA00022741"/>
    </source>
</evidence>
<dbReference type="GO" id="GO:0042274">
    <property type="term" value="P:ribosomal small subunit biogenesis"/>
    <property type="evidence" value="ECO:0007669"/>
    <property type="project" value="UniProtKB-UniRule"/>
</dbReference>